<name>A0ABR4GCT5_9EURO</name>
<dbReference type="EMBL" id="JBFTWV010000023">
    <property type="protein sequence ID" value="KAL2796854.1"/>
    <property type="molecule type" value="Genomic_DNA"/>
</dbReference>
<evidence type="ECO:0000256" key="1">
    <source>
        <dbReference type="SAM" id="MobiDB-lite"/>
    </source>
</evidence>
<feature type="region of interest" description="Disordered" evidence="1">
    <location>
        <begin position="108"/>
        <end position="141"/>
    </location>
</feature>
<sequence length="354" mass="39328">MRCGSCTYSCAAGAGAPRVAETSMPKDITAQPAWVMDAYFVRIGDRQPDRTKTTAVIKQSFPRSTEYRAGSMREAASKVEDLHHETGWGPNTQTIFMGWDSEAVKAAAERHAAAEKKEAEAGEKKLRAQEKERQKGREKMHKDYVQSLKKRGRKAKPPSPIGSYIVDCQEIERNWPDLVDDLSLDIHDTDEPSVFQACFDFGIVEGVMIIGKDSAMVEQCSWADDDDEGYFVEYGWVEDEDEDGEDERHTVGSKRQASAQPARGSKKAKAGRPPSHTYQLRLRCRENEGQIYSDADVGTVKFKDGNLTSFVGEADLPSVGGAVSFTARKVSDAPCAQQSEWADYSEQKSEYARV</sequence>
<keyword evidence="3" id="KW-1185">Reference proteome</keyword>
<proteinExistence type="predicted"/>
<feature type="non-terminal residue" evidence="2">
    <location>
        <position position="354"/>
    </location>
</feature>
<accession>A0ABR4GCT5</accession>
<protein>
    <submittedName>
        <fullName evidence="2">Uncharacterized protein</fullName>
    </submittedName>
</protein>
<dbReference type="Proteomes" id="UP001610563">
    <property type="component" value="Unassembled WGS sequence"/>
</dbReference>
<feature type="region of interest" description="Disordered" evidence="1">
    <location>
        <begin position="240"/>
        <end position="276"/>
    </location>
</feature>
<evidence type="ECO:0000313" key="3">
    <source>
        <dbReference type="Proteomes" id="UP001610563"/>
    </source>
</evidence>
<gene>
    <name evidence="2" type="ORF">BJX66DRAFT_298835</name>
</gene>
<reference evidence="2 3" key="1">
    <citation type="submission" date="2024-07" db="EMBL/GenBank/DDBJ databases">
        <title>Section-level genome sequencing and comparative genomics of Aspergillus sections Usti and Cavernicolus.</title>
        <authorList>
            <consortium name="Lawrence Berkeley National Laboratory"/>
            <person name="Nybo J.L."/>
            <person name="Vesth T.C."/>
            <person name="Theobald S."/>
            <person name="Frisvad J.C."/>
            <person name="Larsen T.O."/>
            <person name="Kjaerboelling I."/>
            <person name="Rothschild-Mancinelli K."/>
            <person name="Lyhne E.K."/>
            <person name="Kogle M.E."/>
            <person name="Barry K."/>
            <person name="Clum A."/>
            <person name="Na H."/>
            <person name="Ledsgaard L."/>
            <person name="Lin J."/>
            <person name="Lipzen A."/>
            <person name="Kuo A."/>
            <person name="Riley R."/>
            <person name="Mondo S."/>
            <person name="Labutti K."/>
            <person name="Haridas S."/>
            <person name="Pangalinan J."/>
            <person name="Salamov A.A."/>
            <person name="Simmons B.A."/>
            <person name="Magnuson J.K."/>
            <person name="Chen J."/>
            <person name="Drula E."/>
            <person name="Henrissat B."/>
            <person name="Wiebenga A."/>
            <person name="Lubbers R.J."/>
            <person name="Gomes A.C."/>
            <person name="Makela M.R."/>
            <person name="Stajich J."/>
            <person name="Grigoriev I.V."/>
            <person name="Mortensen U.H."/>
            <person name="De Vries R.P."/>
            <person name="Baker S.E."/>
            <person name="Andersen M.R."/>
        </authorList>
    </citation>
    <scope>NUCLEOTIDE SEQUENCE [LARGE SCALE GENOMIC DNA]</scope>
    <source>
        <strain evidence="2 3">CBS 209.92</strain>
    </source>
</reference>
<evidence type="ECO:0000313" key="2">
    <source>
        <dbReference type="EMBL" id="KAL2796854.1"/>
    </source>
</evidence>
<organism evidence="2 3">
    <name type="scientific">Aspergillus keveii</name>
    <dbReference type="NCBI Taxonomy" id="714993"/>
    <lineage>
        <taxon>Eukaryota</taxon>
        <taxon>Fungi</taxon>
        <taxon>Dikarya</taxon>
        <taxon>Ascomycota</taxon>
        <taxon>Pezizomycotina</taxon>
        <taxon>Eurotiomycetes</taxon>
        <taxon>Eurotiomycetidae</taxon>
        <taxon>Eurotiales</taxon>
        <taxon>Aspergillaceae</taxon>
        <taxon>Aspergillus</taxon>
        <taxon>Aspergillus subgen. Nidulantes</taxon>
    </lineage>
</organism>
<comment type="caution">
    <text evidence="2">The sequence shown here is derived from an EMBL/GenBank/DDBJ whole genome shotgun (WGS) entry which is preliminary data.</text>
</comment>